<name>A0AB38XRD1_9ACTO</name>
<dbReference type="Proteomes" id="UP001211044">
    <property type="component" value="Chromosome"/>
</dbReference>
<evidence type="ECO:0000256" key="1">
    <source>
        <dbReference type="ARBA" id="ARBA00012771"/>
    </source>
</evidence>
<evidence type="ECO:0000256" key="4">
    <source>
        <dbReference type="ARBA" id="ARBA00022691"/>
    </source>
</evidence>
<dbReference type="GO" id="GO:0003725">
    <property type="term" value="F:double-stranded RNA binding"/>
    <property type="evidence" value="ECO:0007669"/>
    <property type="project" value="InterPro"/>
</dbReference>
<dbReference type="InterPro" id="IPR004556">
    <property type="entry name" value="HemK-like"/>
</dbReference>
<dbReference type="PROSITE" id="PS51163">
    <property type="entry name" value="YRDC"/>
    <property type="match status" value="1"/>
</dbReference>
<dbReference type="Gene3D" id="1.10.8.10">
    <property type="entry name" value="DNA helicase RuvA subunit, C-terminal domain"/>
    <property type="match status" value="1"/>
</dbReference>
<dbReference type="Pfam" id="PF05175">
    <property type="entry name" value="MTS"/>
    <property type="match status" value="1"/>
</dbReference>
<evidence type="ECO:0000256" key="5">
    <source>
        <dbReference type="ARBA" id="ARBA00048391"/>
    </source>
</evidence>
<dbReference type="GO" id="GO:0032259">
    <property type="term" value="P:methylation"/>
    <property type="evidence" value="ECO:0007669"/>
    <property type="project" value="UniProtKB-KW"/>
</dbReference>
<keyword evidence="4" id="KW-0949">S-adenosyl-L-methionine</keyword>
<comment type="catalytic activity">
    <reaction evidence="5">
        <text>L-glutaminyl-[peptide chain release factor] + S-adenosyl-L-methionine = N(5)-methyl-L-glutaminyl-[peptide chain release factor] + S-adenosyl-L-homocysteine + H(+)</text>
        <dbReference type="Rhea" id="RHEA:42896"/>
        <dbReference type="Rhea" id="RHEA-COMP:10271"/>
        <dbReference type="Rhea" id="RHEA-COMP:10272"/>
        <dbReference type="ChEBI" id="CHEBI:15378"/>
        <dbReference type="ChEBI" id="CHEBI:30011"/>
        <dbReference type="ChEBI" id="CHEBI:57856"/>
        <dbReference type="ChEBI" id="CHEBI:59789"/>
        <dbReference type="ChEBI" id="CHEBI:61891"/>
        <dbReference type="EC" id="2.1.1.297"/>
    </reaction>
</comment>
<dbReference type="PANTHER" id="PTHR18895:SF74">
    <property type="entry name" value="MTRF1L RELEASE FACTOR GLUTAMINE METHYLTRANSFERASE"/>
    <property type="match status" value="1"/>
</dbReference>
<dbReference type="Pfam" id="PF01300">
    <property type="entry name" value="Sua5_yciO_yrdC"/>
    <property type="match status" value="1"/>
</dbReference>
<dbReference type="KEGG" id="wne:PIG85_04155"/>
<sequence>MSSVRGAIRQGAYILAEAGVDSPTPDAKELMESIVGEIFTAPATLSPAQEREFFTLVGKRASRIPLQYLTGKMYFRRRTLKAAEGVFIVRPETEMVAESAIAAAREVARPLGYREGAVRVVDLCAGSGAIAGAVADEIPGAKVWAVEMDPKAYALAKENLQGLQVELVCADATSAETMRNLDGSIDVVVSNPPYVPEGDVAQAEALCDPPSALYGGGSNGLEIPCQIIDRAARLLRDGGVLVMEHAPSQGADLCAHARKMGYVQPCIMKDLTGRDRYLFARRPKMGDMNVYPASEAAQPLQEAAQKGELVVIPTDTVYGIGADPRNAQAVSKLLAAKGRTGQMPPPVLVSALEDWKLVAASMSPKMMALARAFWPGALTLILPAGKNLGWDTEAKGGTVAVRVPGLAQTRELLKLTGPLAVTSANLHGDDPAQNVSDAQGYFGEEVAIYVDEGPTPGPVPSTIVSQRGEEMVILRQGVIPEEELARVWESA</sequence>
<feature type="domain" description="YrdC-like" evidence="6">
    <location>
        <begin position="294"/>
        <end position="479"/>
    </location>
</feature>
<reference evidence="7" key="1">
    <citation type="submission" date="2023-01" db="EMBL/GenBank/DDBJ databases">
        <title>Comparative Genomic Analysis of the Clinically-Derived Winkia Strain NY0527 Provides Evidence into the Taxonomic Reassignment of Winkia neuii and Characterizes Their Virulence Traits.</title>
        <authorList>
            <person name="Cai X."/>
            <person name="Peng Y."/>
            <person name="Li M."/>
            <person name="Qiu Y."/>
            <person name="Wang Y."/>
            <person name="Xu L."/>
            <person name="Hou Q."/>
        </authorList>
    </citation>
    <scope>NUCLEOTIDE SEQUENCE</scope>
    <source>
        <strain evidence="7">NY0527</strain>
    </source>
</reference>
<dbReference type="InterPro" id="IPR017945">
    <property type="entry name" value="DHBP_synth_RibB-like_a/b_dom"/>
</dbReference>
<dbReference type="RefSeq" id="WP_004806102.1">
    <property type="nucleotide sequence ID" value="NZ_CP116394.1"/>
</dbReference>
<dbReference type="Gene3D" id="3.40.50.150">
    <property type="entry name" value="Vaccinia Virus protein VP39"/>
    <property type="match status" value="1"/>
</dbReference>
<dbReference type="Gene3D" id="3.90.870.10">
    <property type="entry name" value="DHBP synthase"/>
    <property type="match status" value="1"/>
</dbReference>
<dbReference type="GO" id="GO:0102559">
    <property type="term" value="F:peptide chain release factor N(5)-glutamine methyltransferase activity"/>
    <property type="evidence" value="ECO:0007669"/>
    <property type="project" value="UniProtKB-EC"/>
</dbReference>
<gene>
    <name evidence="7" type="primary">prmC</name>
    <name evidence="7" type="ORF">PIG85_04155</name>
</gene>
<dbReference type="Pfam" id="PF17827">
    <property type="entry name" value="PrmC_N"/>
    <property type="match status" value="1"/>
</dbReference>
<evidence type="ECO:0000256" key="3">
    <source>
        <dbReference type="ARBA" id="ARBA00022679"/>
    </source>
</evidence>
<accession>A0AB38XRD1</accession>
<dbReference type="SUPFAM" id="SSF53335">
    <property type="entry name" value="S-adenosyl-L-methionine-dependent methyltransferases"/>
    <property type="match status" value="1"/>
</dbReference>
<evidence type="ECO:0000313" key="8">
    <source>
        <dbReference type="Proteomes" id="UP001211044"/>
    </source>
</evidence>
<evidence type="ECO:0000256" key="2">
    <source>
        <dbReference type="ARBA" id="ARBA00022603"/>
    </source>
</evidence>
<dbReference type="InterPro" id="IPR002052">
    <property type="entry name" value="DNA_methylase_N6_adenine_CS"/>
</dbReference>
<dbReference type="InterPro" id="IPR050320">
    <property type="entry name" value="N5-glutamine_MTase"/>
</dbReference>
<dbReference type="PANTHER" id="PTHR18895">
    <property type="entry name" value="HEMK METHYLTRANSFERASE"/>
    <property type="match status" value="1"/>
</dbReference>
<dbReference type="InterPro" id="IPR040758">
    <property type="entry name" value="PrmC_N"/>
</dbReference>
<dbReference type="EMBL" id="CP116394">
    <property type="protein sequence ID" value="WCE46850.1"/>
    <property type="molecule type" value="Genomic_DNA"/>
</dbReference>
<dbReference type="InterPro" id="IPR029063">
    <property type="entry name" value="SAM-dependent_MTases_sf"/>
</dbReference>
<evidence type="ECO:0000313" key="7">
    <source>
        <dbReference type="EMBL" id="WCE46850.1"/>
    </source>
</evidence>
<dbReference type="NCBIfam" id="TIGR00536">
    <property type="entry name" value="hemK_fam"/>
    <property type="match status" value="1"/>
</dbReference>
<dbReference type="InterPro" id="IPR006070">
    <property type="entry name" value="Sua5-like_dom"/>
</dbReference>
<dbReference type="SUPFAM" id="SSF55821">
    <property type="entry name" value="YrdC/RibB"/>
    <property type="match status" value="1"/>
</dbReference>
<dbReference type="CDD" id="cd02440">
    <property type="entry name" value="AdoMet_MTases"/>
    <property type="match status" value="1"/>
</dbReference>
<proteinExistence type="predicted"/>
<keyword evidence="3 7" id="KW-0808">Transferase</keyword>
<dbReference type="PROSITE" id="PS00092">
    <property type="entry name" value="N6_MTASE"/>
    <property type="match status" value="1"/>
</dbReference>
<protein>
    <recommendedName>
        <fullName evidence="1">peptide chain release factor N(5)-glutamine methyltransferase</fullName>
        <ecNumber evidence="1">2.1.1.297</ecNumber>
    </recommendedName>
</protein>
<dbReference type="AlphaFoldDB" id="A0AB38XRD1"/>
<dbReference type="EC" id="2.1.1.297" evidence="1"/>
<organism evidence="7 8">
    <name type="scientific">Winkia neuii subsp. anitrata</name>
    <dbReference type="NCBI Taxonomy" id="29318"/>
    <lineage>
        <taxon>Bacteria</taxon>
        <taxon>Bacillati</taxon>
        <taxon>Actinomycetota</taxon>
        <taxon>Actinomycetes</taxon>
        <taxon>Actinomycetales</taxon>
        <taxon>Actinomycetaceae</taxon>
        <taxon>Winkia</taxon>
    </lineage>
</organism>
<dbReference type="InterPro" id="IPR007848">
    <property type="entry name" value="Small_mtfrase_dom"/>
</dbReference>
<dbReference type="NCBIfam" id="TIGR03534">
    <property type="entry name" value="RF_mod_PrmC"/>
    <property type="match status" value="1"/>
</dbReference>
<dbReference type="InterPro" id="IPR019874">
    <property type="entry name" value="RF_methyltr_PrmC"/>
</dbReference>
<dbReference type="NCBIfam" id="TIGR00057">
    <property type="entry name" value="L-threonylcarbamoyladenylate synthase"/>
    <property type="match status" value="1"/>
</dbReference>
<evidence type="ECO:0000259" key="6">
    <source>
        <dbReference type="PROSITE" id="PS51163"/>
    </source>
</evidence>
<keyword evidence="2 7" id="KW-0489">Methyltransferase</keyword>